<keyword evidence="1" id="KW-0548">Nucleotidyltransferase</keyword>
<keyword evidence="1" id="KW-0378">Hydrolase</keyword>
<accession>A0A224YM90</accession>
<organism evidence="1">
    <name type="scientific">Rhipicephalus zambeziensis</name>
    <dbReference type="NCBI Taxonomy" id="60191"/>
    <lineage>
        <taxon>Eukaryota</taxon>
        <taxon>Metazoa</taxon>
        <taxon>Ecdysozoa</taxon>
        <taxon>Arthropoda</taxon>
        <taxon>Chelicerata</taxon>
        <taxon>Arachnida</taxon>
        <taxon>Acari</taxon>
        <taxon>Parasitiformes</taxon>
        <taxon>Ixodida</taxon>
        <taxon>Ixodoidea</taxon>
        <taxon>Ixodidae</taxon>
        <taxon>Rhipicephalinae</taxon>
        <taxon>Rhipicephalus</taxon>
        <taxon>Rhipicephalus</taxon>
    </lineage>
</organism>
<keyword evidence="1" id="KW-0695">RNA-directed DNA polymerase</keyword>
<name>A0A224YM90_9ACAR</name>
<keyword evidence="1" id="KW-0255">Endonuclease</keyword>
<proteinExistence type="predicted"/>
<dbReference type="GO" id="GO:0004519">
    <property type="term" value="F:endonuclease activity"/>
    <property type="evidence" value="ECO:0007669"/>
    <property type="project" value="UniProtKB-KW"/>
</dbReference>
<reference evidence="1" key="1">
    <citation type="journal article" date="2017" name="Parasit. Vectors">
        <title>Sialotranscriptomics of Rhipicephalus zambeziensis reveals intricate expression profiles of secretory proteins and suggests tight temporal transcriptional regulation during blood-feeding.</title>
        <authorList>
            <person name="de Castro M.H."/>
            <person name="de Klerk D."/>
            <person name="Pienaar R."/>
            <person name="Rees D.J.G."/>
            <person name="Mans B.J."/>
        </authorList>
    </citation>
    <scope>NUCLEOTIDE SEQUENCE</scope>
    <source>
        <tissue evidence="1">Salivary glands</tissue>
    </source>
</reference>
<dbReference type="GO" id="GO:0003964">
    <property type="term" value="F:RNA-directed DNA polymerase activity"/>
    <property type="evidence" value="ECO:0007669"/>
    <property type="project" value="UniProtKB-KW"/>
</dbReference>
<dbReference type="AlphaFoldDB" id="A0A224YM90"/>
<sequence>MVRGQTGVVDILVDISRKMWTWPGHIMCRIDSRWSFRLMEWLPRKGKRSRGRQRVRWSGKITKFARIKWNEPYKVVSEMEIIGRGLHPAMNKKIGL</sequence>
<dbReference type="EMBL" id="GFPF01007592">
    <property type="protein sequence ID" value="MAA18738.1"/>
    <property type="molecule type" value="Transcribed_RNA"/>
</dbReference>
<keyword evidence="1" id="KW-0808">Transferase</keyword>
<evidence type="ECO:0000313" key="1">
    <source>
        <dbReference type="EMBL" id="MAA18738.1"/>
    </source>
</evidence>
<protein>
    <submittedName>
        <fullName evidence="1">Endonuclease-reverse transcriptase</fullName>
    </submittedName>
</protein>
<keyword evidence="1" id="KW-0540">Nuclease</keyword>